<comment type="caution">
    <text evidence="14">The sequence shown here is derived from an EMBL/GenBank/DDBJ whole genome shotgun (WGS) entry which is preliminary data.</text>
</comment>
<dbReference type="GO" id="GO:0006811">
    <property type="term" value="P:monoatomic ion transport"/>
    <property type="evidence" value="ECO:0007669"/>
    <property type="project" value="UniProtKB-KW"/>
</dbReference>
<evidence type="ECO:0000313" key="15">
    <source>
        <dbReference type="Proteomes" id="UP000032483"/>
    </source>
</evidence>
<dbReference type="PATRIC" id="fig|1550024.3.peg.1841"/>
<evidence type="ECO:0000256" key="2">
    <source>
        <dbReference type="ARBA" id="ARBA00004651"/>
    </source>
</evidence>
<evidence type="ECO:0000256" key="12">
    <source>
        <dbReference type="ARBA" id="ARBA00031636"/>
    </source>
</evidence>
<feature type="transmembrane region" description="Helical" evidence="13">
    <location>
        <begin position="320"/>
        <end position="344"/>
    </location>
</feature>
<evidence type="ECO:0000256" key="10">
    <source>
        <dbReference type="ARBA" id="ARBA00023065"/>
    </source>
</evidence>
<keyword evidence="15" id="KW-1185">Reference proteome</keyword>
<keyword evidence="7" id="KW-1003">Cell membrane</keyword>
<evidence type="ECO:0000256" key="6">
    <source>
        <dbReference type="ARBA" id="ARBA00022449"/>
    </source>
</evidence>
<dbReference type="CDD" id="cd13137">
    <property type="entry name" value="MATE_NorM_like"/>
    <property type="match status" value="1"/>
</dbReference>
<keyword evidence="10" id="KW-0406">Ion transport</keyword>
<proteinExistence type="inferred from homology"/>
<protein>
    <recommendedName>
        <fullName evidence="4">Probable multidrug resistance protein NorM</fullName>
    </recommendedName>
    <alternativeName>
        <fullName evidence="12">Multidrug-efflux transporter</fullName>
    </alternativeName>
</protein>
<feature type="transmembrane region" description="Helical" evidence="13">
    <location>
        <begin position="260"/>
        <end position="279"/>
    </location>
</feature>
<feature type="transmembrane region" description="Helical" evidence="13">
    <location>
        <begin position="194"/>
        <end position="216"/>
    </location>
</feature>
<dbReference type="EMBL" id="JXXK01000009">
    <property type="protein sequence ID" value="KJF40185.1"/>
    <property type="molecule type" value="Genomic_DNA"/>
</dbReference>
<name>A0A0D8IZP4_9FIRM</name>
<dbReference type="GO" id="GO:0015297">
    <property type="term" value="F:antiporter activity"/>
    <property type="evidence" value="ECO:0007669"/>
    <property type="project" value="UniProtKB-KW"/>
</dbReference>
<feature type="transmembrane region" description="Helical" evidence="13">
    <location>
        <begin position="97"/>
        <end position="117"/>
    </location>
</feature>
<dbReference type="GeneID" id="42856560"/>
<dbReference type="RefSeq" id="WP_050005214.1">
    <property type="nucleotide sequence ID" value="NZ_CATXDA010000103.1"/>
</dbReference>
<evidence type="ECO:0000256" key="5">
    <source>
        <dbReference type="ARBA" id="ARBA00022448"/>
    </source>
</evidence>
<keyword evidence="5" id="KW-0813">Transport</keyword>
<comment type="subcellular location">
    <subcellularLocation>
        <location evidence="2">Cell membrane</location>
        <topology evidence="2">Multi-pass membrane protein</topology>
    </subcellularLocation>
</comment>
<dbReference type="PIRSF" id="PIRSF006603">
    <property type="entry name" value="DinF"/>
    <property type="match status" value="1"/>
</dbReference>
<gene>
    <name evidence="14" type="ORF">TQ39_08100</name>
</gene>
<evidence type="ECO:0000256" key="1">
    <source>
        <dbReference type="ARBA" id="ARBA00003408"/>
    </source>
</evidence>
<sequence>MAQKTFARPLMFTRQALWRLILPLVLEQLLLVTVGMADTVMVSTVGEAAVSGISLVDQVNVLLIQIFAALATGGAVVASQYLGRRDRENACRSAKQLVYATFGMAVAIGALVLVLNRHILRLVFGNVEPDVMQAAETYFWLSALSYPMLALYNAGAALFRSMGNSRISLFASLIMNVINIGGNALLIYGLNWGVAGAATATLASRTVAGLMMMLLLRNRDNPIFLERLFHPEWNGGILKSILRVGVPNGLENGMFQIGKLLVAGLITTFGTSAIAANAICNNVGSMSNIPGSAIGLAMITVVGQCVGAKDYQQARHYTKTLLAAAYVSMGLLNIALFLLAPYLVGFYAMPQTTTDLALSVLQVNCVVTVLIWPSSFTLPNALRAAGDARFTMVTSMVSMWVFRIGMSYVLGAWLGMGLFGVWTAMQIDWAVRSLVFGVRFLGHKWEKARVLEG</sequence>
<dbReference type="PANTHER" id="PTHR43298:SF2">
    <property type="entry name" value="FMN_FAD EXPORTER YEEO-RELATED"/>
    <property type="match status" value="1"/>
</dbReference>
<organism evidence="14 15">
    <name type="scientific">Ruthenibacterium lactatiformans</name>
    <dbReference type="NCBI Taxonomy" id="1550024"/>
    <lineage>
        <taxon>Bacteria</taxon>
        <taxon>Bacillati</taxon>
        <taxon>Bacillota</taxon>
        <taxon>Clostridia</taxon>
        <taxon>Eubacteriales</taxon>
        <taxon>Oscillospiraceae</taxon>
        <taxon>Ruthenibacterium</taxon>
    </lineage>
</organism>
<dbReference type="NCBIfam" id="TIGR00797">
    <property type="entry name" value="matE"/>
    <property type="match status" value="1"/>
</dbReference>
<keyword evidence="9 13" id="KW-1133">Transmembrane helix</keyword>
<feature type="transmembrane region" description="Helical" evidence="13">
    <location>
        <begin position="61"/>
        <end position="82"/>
    </location>
</feature>
<feature type="transmembrane region" description="Helical" evidence="13">
    <location>
        <begin position="167"/>
        <end position="188"/>
    </location>
</feature>
<accession>A0A0D8IZP4</accession>
<evidence type="ECO:0000256" key="3">
    <source>
        <dbReference type="ARBA" id="ARBA00010199"/>
    </source>
</evidence>
<dbReference type="InterPro" id="IPR050222">
    <property type="entry name" value="MATE_MdtK"/>
</dbReference>
<dbReference type="InterPro" id="IPR048279">
    <property type="entry name" value="MdtK-like"/>
</dbReference>
<evidence type="ECO:0000256" key="13">
    <source>
        <dbReference type="SAM" id="Phobius"/>
    </source>
</evidence>
<evidence type="ECO:0000256" key="8">
    <source>
        <dbReference type="ARBA" id="ARBA00022692"/>
    </source>
</evidence>
<evidence type="ECO:0000256" key="4">
    <source>
        <dbReference type="ARBA" id="ARBA00020268"/>
    </source>
</evidence>
<dbReference type="PANTHER" id="PTHR43298">
    <property type="entry name" value="MULTIDRUG RESISTANCE PROTEIN NORM-RELATED"/>
    <property type="match status" value="1"/>
</dbReference>
<reference evidence="14" key="1">
    <citation type="submission" date="2015-02" db="EMBL/GenBank/DDBJ databases">
        <title>A novel member of the family Ruminococcaceae isolated from human feces.</title>
        <authorList>
            <person name="Shkoporov A.N."/>
            <person name="Chaplin A.V."/>
            <person name="Motuzova O.V."/>
            <person name="Kafarskaia L.I."/>
            <person name="Khokhlova E.V."/>
            <person name="Efimov B.A."/>
        </authorList>
    </citation>
    <scope>NUCLEOTIDE SEQUENCE [LARGE SCALE GENOMIC DNA]</scope>
    <source>
        <strain evidence="14">585-1</strain>
    </source>
</reference>
<dbReference type="AlphaFoldDB" id="A0A0D8IZP4"/>
<keyword evidence="8 13" id="KW-0812">Transmembrane</keyword>
<comment type="function">
    <text evidence="1">Multidrug efflux pump.</text>
</comment>
<dbReference type="Pfam" id="PF01554">
    <property type="entry name" value="MatE"/>
    <property type="match status" value="2"/>
</dbReference>
<comment type="similarity">
    <text evidence="3">Belongs to the multi antimicrobial extrusion (MATE) (TC 2.A.66.1) family.</text>
</comment>
<dbReference type="Proteomes" id="UP000032483">
    <property type="component" value="Unassembled WGS sequence"/>
</dbReference>
<keyword evidence="6" id="KW-0050">Antiport</keyword>
<feature type="transmembrane region" description="Helical" evidence="13">
    <location>
        <begin position="137"/>
        <end position="155"/>
    </location>
</feature>
<evidence type="ECO:0000313" key="14">
    <source>
        <dbReference type="EMBL" id="KJF40185.1"/>
    </source>
</evidence>
<feature type="transmembrane region" description="Helical" evidence="13">
    <location>
        <begin position="291"/>
        <end position="308"/>
    </location>
</feature>
<feature type="transmembrane region" description="Helical" evidence="13">
    <location>
        <begin position="390"/>
        <end position="413"/>
    </location>
</feature>
<keyword evidence="11 13" id="KW-0472">Membrane</keyword>
<dbReference type="InterPro" id="IPR002528">
    <property type="entry name" value="MATE_fam"/>
</dbReference>
<dbReference type="GO" id="GO:0005886">
    <property type="term" value="C:plasma membrane"/>
    <property type="evidence" value="ECO:0007669"/>
    <property type="project" value="UniProtKB-SubCell"/>
</dbReference>
<evidence type="ECO:0000256" key="7">
    <source>
        <dbReference type="ARBA" id="ARBA00022475"/>
    </source>
</evidence>
<evidence type="ECO:0000256" key="11">
    <source>
        <dbReference type="ARBA" id="ARBA00023136"/>
    </source>
</evidence>
<dbReference type="GO" id="GO:0042910">
    <property type="term" value="F:xenobiotic transmembrane transporter activity"/>
    <property type="evidence" value="ECO:0007669"/>
    <property type="project" value="InterPro"/>
</dbReference>
<evidence type="ECO:0000256" key="9">
    <source>
        <dbReference type="ARBA" id="ARBA00022989"/>
    </source>
</evidence>
<feature type="transmembrane region" description="Helical" evidence="13">
    <location>
        <begin position="356"/>
        <end position="378"/>
    </location>
</feature>